<dbReference type="Gene3D" id="3.40.50.200">
    <property type="entry name" value="Peptidase S8/S53 domain"/>
    <property type="match status" value="1"/>
</dbReference>
<dbReference type="AlphaFoldDB" id="A0A8J7W668"/>
<organism evidence="2 3">
    <name type="scientific">Sinanaerobacter chloroacetimidivorans</name>
    <dbReference type="NCBI Taxonomy" id="2818044"/>
    <lineage>
        <taxon>Bacteria</taxon>
        <taxon>Bacillati</taxon>
        <taxon>Bacillota</taxon>
        <taxon>Clostridia</taxon>
        <taxon>Peptostreptococcales</taxon>
        <taxon>Anaerovoracaceae</taxon>
        <taxon>Sinanaerobacter</taxon>
    </lineage>
</organism>
<evidence type="ECO:0000313" key="2">
    <source>
        <dbReference type="EMBL" id="MBR0599776.1"/>
    </source>
</evidence>
<reference evidence="2" key="1">
    <citation type="submission" date="2021-04" db="EMBL/GenBank/DDBJ databases">
        <title>Sinoanaerobacter chloroacetimidivorans sp. nov., an obligate anaerobic bacterium isolated from anaerobic sludge.</title>
        <authorList>
            <person name="Bao Y."/>
        </authorList>
    </citation>
    <scope>NUCLEOTIDE SEQUENCE</scope>
    <source>
        <strain evidence="2">BAD-6</strain>
    </source>
</reference>
<dbReference type="InterPro" id="IPR036852">
    <property type="entry name" value="Peptidase_S8/S53_dom_sf"/>
</dbReference>
<gene>
    <name evidence="2" type="ORF">KCX82_17975</name>
</gene>
<proteinExistence type="predicted"/>
<dbReference type="SUPFAM" id="SSF52743">
    <property type="entry name" value="Subtilisin-like"/>
    <property type="match status" value="1"/>
</dbReference>
<evidence type="ECO:0000313" key="3">
    <source>
        <dbReference type="Proteomes" id="UP000675664"/>
    </source>
</evidence>
<reference evidence="2" key="2">
    <citation type="submission" date="2021-04" db="EMBL/GenBank/DDBJ databases">
        <authorList>
            <person name="Liu J."/>
        </authorList>
    </citation>
    <scope>NUCLEOTIDE SEQUENCE</scope>
    <source>
        <strain evidence="2">BAD-6</strain>
    </source>
</reference>
<dbReference type="EMBL" id="JAGSND010000016">
    <property type="protein sequence ID" value="MBR0599776.1"/>
    <property type="molecule type" value="Genomic_DNA"/>
</dbReference>
<dbReference type="GO" id="GO:0006508">
    <property type="term" value="P:proteolysis"/>
    <property type="evidence" value="ECO:0007669"/>
    <property type="project" value="InterPro"/>
</dbReference>
<dbReference type="InterPro" id="IPR034074">
    <property type="entry name" value="Y4bN_pept_dom"/>
</dbReference>
<feature type="domain" description="Peptidase S8/S53" evidence="1">
    <location>
        <begin position="294"/>
        <end position="523"/>
    </location>
</feature>
<dbReference type="Proteomes" id="UP000675664">
    <property type="component" value="Unassembled WGS sequence"/>
</dbReference>
<dbReference type="CDD" id="cd04847">
    <property type="entry name" value="Peptidases_S8_Subtilisin_like_2"/>
    <property type="match status" value="1"/>
</dbReference>
<dbReference type="GO" id="GO:0004252">
    <property type="term" value="F:serine-type endopeptidase activity"/>
    <property type="evidence" value="ECO:0007669"/>
    <property type="project" value="InterPro"/>
</dbReference>
<name>A0A8J7W668_9FIRM</name>
<comment type="caution">
    <text evidence="2">The sequence shown here is derived from an EMBL/GenBank/DDBJ whole genome shotgun (WGS) entry which is preliminary data.</text>
</comment>
<evidence type="ECO:0000259" key="1">
    <source>
        <dbReference type="Pfam" id="PF00082"/>
    </source>
</evidence>
<sequence length="740" mass="82099">MNDQDKFHLWIPSGEVTKVLKKPTSRNKNYGLNPAEHGSKLSKGLQDILDIFNKLKAGDSLHDEDIMTFKVVLQDGEDFSNRKKLMEDEGLKINAVKDSRHAIVSAKKDVFDRLQGRIGRYRDRGTVKDFQYIDDFEPFSSRDKQSASLIRYFQENKDQIAVDVQMMLLPNLGNEIQKKAEKKLVEKIINKNGSLPADPFQLTDGTTIIRALVPMSSFNEIADDQAIYRIEQTVFFLKYAPSVSSPFGKGLQLKPGVIIEELPAVVILDDGVDFPKNLAQLVPIHWRATGCNRPVFFGSHGTPVASRAAFENLGLCISDENLTPRVKIIDANIIDGEKTASNIVIQRIREAVITFSPIAKIFNFSYNAQQPIDGDEMSFLGCELDLLTKAYGVRFVLSAGNHQLVFSEDNLKDILDDDDSRIAEPADAMLGITVGAVVGHTHNGSISKENDIAPYSRKGPGFCGFYKPDLVAYGATQFKNGIAPSDPYALCLSNTGYCALPGTSFTAPTVAGDLAQILPVVPNEDIGLAQALLYNGVIPLFENEGITQEEAEYAGNLYGRGLSAPRKSMYSSEDKISFLHTGTLNRLTKQRVKFHIPTILADAKVKRGDDKARVTVTCIVQPPIDRTKGSEYSGAYIQTSIHRLNSNGKNVVDNPDVSDNRNKWDSCYHFSNTFSSFCAGSWEIWLELFTRWGVEDNDEIPYSLVITIEDLTQAGNLYTEIIKETAGRFTPVQPVRLTVK</sequence>
<dbReference type="RefSeq" id="WP_227019903.1">
    <property type="nucleotide sequence ID" value="NZ_JAGSND010000016.1"/>
</dbReference>
<protein>
    <submittedName>
        <fullName evidence="2">S8 family peptidase</fullName>
    </submittedName>
</protein>
<keyword evidence="3" id="KW-1185">Reference proteome</keyword>
<dbReference type="Pfam" id="PF00082">
    <property type="entry name" value="Peptidase_S8"/>
    <property type="match status" value="1"/>
</dbReference>
<dbReference type="InterPro" id="IPR000209">
    <property type="entry name" value="Peptidase_S8/S53_dom"/>
</dbReference>
<accession>A0A8J7W668</accession>